<dbReference type="AlphaFoldDB" id="A0A166DG62"/>
<organism evidence="1 2">
    <name type="scientific">Athelia psychrophila</name>
    <dbReference type="NCBI Taxonomy" id="1759441"/>
    <lineage>
        <taxon>Eukaryota</taxon>
        <taxon>Fungi</taxon>
        <taxon>Dikarya</taxon>
        <taxon>Basidiomycota</taxon>
        <taxon>Agaricomycotina</taxon>
        <taxon>Agaricomycetes</taxon>
        <taxon>Agaricomycetidae</taxon>
        <taxon>Atheliales</taxon>
        <taxon>Atheliaceae</taxon>
        <taxon>Athelia</taxon>
    </lineage>
</organism>
<dbReference type="Proteomes" id="UP000076532">
    <property type="component" value="Unassembled WGS sequence"/>
</dbReference>
<keyword evidence="2" id="KW-1185">Reference proteome</keyword>
<reference evidence="1 2" key="1">
    <citation type="journal article" date="2016" name="Mol. Biol. Evol.">
        <title>Comparative Genomics of Early-Diverging Mushroom-Forming Fungi Provides Insights into the Origins of Lignocellulose Decay Capabilities.</title>
        <authorList>
            <person name="Nagy L.G."/>
            <person name="Riley R."/>
            <person name="Tritt A."/>
            <person name="Adam C."/>
            <person name="Daum C."/>
            <person name="Floudas D."/>
            <person name="Sun H."/>
            <person name="Yadav J.S."/>
            <person name="Pangilinan J."/>
            <person name="Larsson K.H."/>
            <person name="Matsuura K."/>
            <person name="Barry K."/>
            <person name="Labutti K."/>
            <person name="Kuo R."/>
            <person name="Ohm R.A."/>
            <person name="Bhattacharya S.S."/>
            <person name="Shirouzu T."/>
            <person name="Yoshinaga Y."/>
            <person name="Martin F.M."/>
            <person name="Grigoriev I.V."/>
            <person name="Hibbett D.S."/>
        </authorList>
    </citation>
    <scope>NUCLEOTIDE SEQUENCE [LARGE SCALE GENOMIC DNA]</scope>
    <source>
        <strain evidence="1 2">CBS 109695</strain>
    </source>
</reference>
<evidence type="ECO:0000313" key="2">
    <source>
        <dbReference type="Proteomes" id="UP000076532"/>
    </source>
</evidence>
<name>A0A166DG62_9AGAM</name>
<evidence type="ECO:0000313" key="1">
    <source>
        <dbReference type="EMBL" id="KZP14670.1"/>
    </source>
</evidence>
<gene>
    <name evidence="1" type="ORF">FIBSPDRAFT_103349</name>
</gene>
<proteinExistence type="predicted"/>
<sequence length="163" mass="17744">MRSEDTAKHQLLGRLFPADMSLPSLIGNSNIRRRVLPVSLSLSTCSLTSTLHDHLEFAAYCDECIAEGNQRETNSNTGQTSDNIGSNIRVPKRASHCAGGMYDITDIDSSPLASSLCFPLIGGLVGTCYCFADHFPAPRVSHDLGRYRLNSPSSPAKWSIFPQ</sequence>
<protein>
    <submittedName>
        <fullName evidence="1">Uncharacterized protein</fullName>
    </submittedName>
</protein>
<accession>A0A166DG62</accession>
<dbReference type="EMBL" id="KV417614">
    <property type="protein sequence ID" value="KZP14670.1"/>
    <property type="molecule type" value="Genomic_DNA"/>
</dbReference>